<comment type="caution">
    <text evidence="1">The sequence shown here is derived from an EMBL/GenBank/DDBJ whole genome shotgun (WGS) entry which is preliminary data.</text>
</comment>
<organism evidence="1 2">
    <name type="scientific">Flagellimonas yonaguniensis</name>
    <dbReference type="NCBI Taxonomy" id="3031325"/>
    <lineage>
        <taxon>Bacteria</taxon>
        <taxon>Pseudomonadati</taxon>
        <taxon>Bacteroidota</taxon>
        <taxon>Flavobacteriia</taxon>
        <taxon>Flavobacteriales</taxon>
        <taxon>Flavobacteriaceae</taxon>
        <taxon>Flagellimonas</taxon>
    </lineage>
</organism>
<dbReference type="EMBL" id="JARFVB010000014">
    <property type="protein sequence ID" value="MDF0717791.1"/>
    <property type="molecule type" value="Genomic_DNA"/>
</dbReference>
<accession>A0ABT5Y2W0</accession>
<keyword evidence="2" id="KW-1185">Reference proteome</keyword>
<proteinExistence type="predicted"/>
<reference evidence="1 2" key="1">
    <citation type="submission" date="2023-03" db="EMBL/GenBank/DDBJ databases">
        <title>Muricauda XX sp. nov. and Muricauda XXX sp. nov., two novel species isolated from Okinawa Trough.</title>
        <authorList>
            <person name="Cao W."/>
            <person name="Deng X."/>
        </authorList>
    </citation>
    <scope>NUCLEOTIDE SEQUENCE [LARGE SCALE GENOMIC DNA]</scope>
    <source>
        <strain evidence="1 2">334s03</strain>
    </source>
</reference>
<protein>
    <submittedName>
        <fullName evidence="1">Uncharacterized protein</fullName>
    </submittedName>
</protein>
<sequence length="231" mass="26340">MGIGLGQPKYDAFIRNEIKTLGFISNQSSFANSFSDLTSKAYISHSTLKGAVKKPKEISIDLECELELLVEQRRRRVFIGVNISPNYSMASYMIAICESNGDSKDLIRKFHFDFAMPKKNEDPKPVYHIQYGGEQSPLLAKESISCEILKPKISSPRLVGYPTNLALLLDSVFCEFRSEITEKIIASDEWRNLIKENEDLLLKPYFTSVRDFLSSEKHSSDRLLRDFYYGG</sequence>
<gene>
    <name evidence="1" type="ORF">PY092_16630</name>
</gene>
<dbReference type="RefSeq" id="WP_275616936.1">
    <property type="nucleotide sequence ID" value="NZ_JARFVB010000014.1"/>
</dbReference>
<evidence type="ECO:0000313" key="2">
    <source>
        <dbReference type="Proteomes" id="UP001221366"/>
    </source>
</evidence>
<dbReference type="Proteomes" id="UP001221366">
    <property type="component" value="Unassembled WGS sequence"/>
</dbReference>
<evidence type="ECO:0000313" key="1">
    <source>
        <dbReference type="EMBL" id="MDF0717791.1"/>
    </source>
</evidence>
<name>A0ABT5Y2W0_9FLAO</name>